<dbReference type="RefSeq" id="WP_142903451.1">
    <property type="nucleotide sequence ID" value="NZ_ML660090.1"/>
</dbReference>
<accession>A0A545TYZ0</accession>
<gene>
    <name evidence="1" type="ORF">FKG94_06730</name>
</gene>
<reference evidence="1 2" key="1">
    <citation type="submission" date="2019-06" db="EMBL/GenBank/DDBJ databases">
        <title>Whole genome sequence for Cellvibrionaceae sp. R142.</title>
        <authorList>
            <person name="Wang G."/>
        </authorList>
    </citation>
    <scope>NUCLEOTIDE SEQUENCE [LARGE SCALE GENOMIC DNA]</scope>
    <source>
        <strain evidence="1 2">R142</strain>
    </source>
</reference>
<dbReference type="AlphaFoldDB" id="A0A545TYZ0"/>
<sequence length="153" mass="16545">MQKKEVLFVVLGAVLLSNLAIVGTLIAKGFFAGDKTGQVAADIAPDGDEPPGEEADPGAELGLAQVHGVNYLRQISEAMSICEDKFLTATSSIRKSYEFKDSESHFSAAEELYRVFIEYETLWEPNSPPKGFSVVCEVSAVTRAIASYKVLPL</sequence>
<name>A0A545TYZ0_9GAMM</name>
<dbReference type="Proteomes" id="UP000319732">
    <property type="component" value="Unassembled WGS sequence"/>
</dbReference>
<protein>
    <submittedName>
        <fullName evidence="1">Uncharacterized protein</fullName>
    </submittedName>
</protein>
<dbReference type="EMBL" id="VHSG01000007">
    <property type="protein sequence ID" value="TQV82435.1"/>
    <property type="molecule type" value="Genomic_DNA"/>
</dbReference>
<proteinExistence type="predicted"/>
<evidence type="ECO:0000313" key="2">
    <source>
        <dbReference type="Proteomes" id="UP000319732"/>
    </source>
</evidence>
<comment type="caution">
    <text evidence="1">The sequence shown here is derived from an EMBL/GenBank/DDBJ whole genome shotgun (WGS) entry which is preliminary data.</text>
</comment>
<organism evidence="1 2">
    <name type="scientific">Exilibacterium tricleocarpae</name>
    <dbReference type="NCBI Taxonomy" id="2591008"/>
    <lineage>
        <taxon>Bacteria</taxon>
        <taxon>Pseudomonadati</taxon>
        <taxon>Pseudomonadota</taxon>
        <taxon>Gammaproteobacteria</taxon>
        <taxon>Cellvibrionales</taxon>
        <taxon>Cellvibrionaceae</taxon>
        <taxon>Exilibacterium</taxon>
    </lineage>
</organism>
<keyword evidence="2" id="KW-1185">Reference proteome</keyword>
<evidence type="ECO:0000313" key="1">
    <source>
        <dbReference type="EMBL" id="TQV82435.1"/>
    </source>
</evidence>